<dbReference type="SUPFAM" id="SSF53150">
    <property type="entry name" value="DNA repair protein MutS, domain II"/>
    <property type="match status" value="1"/>
</dbReference>
<dbReference type="Gene3D" id="3.40.1170.10">
    <property type="entry name" value="DNA repair protein MutS, domain I"/>
    <property type="match status" value="1"/>
</dbReference>
<dbReference type="InParanoid" id="A9VAZ2"/>
<dbReference type="PROSITE" id="PS00486">
    <property type="entry name" value="DNA_MISMATCH_REPAIR_2"/>
    <property type="match status" value="1"/>
</dbReference>
<keyword evidence="7 12" id="KW-0238">DNA-binding</keyword>
<dbReference type="InterPro" id="IPR007696">
    <property type="entry name" value="DNA_mismatch_repair_MutS_core"/>
</dbReference>
<dbReference type="Gene3D" id="3.40.50.300">
    <property type="entry name" value="P-loop containing nucleotide triphosphate hydrolases"/>
    <property type="match status" value="1"/>
</dbReference>
<dbReference type="Gene3D" id="1.10.1420.10">
    <property type="match status" value="2"/>
</dbReference>
<dbReference type="SMART" id="SM00534">
    <property type="entry name" value="MUTSac"/>
    <property type="match status" value="1"/>
</dbReference>
<keyword evidence="8 12" id="KW-0234">DNA repair</keyword>
<dbReference type="AlphaFoldDB" id="A9VAZ2"/>
<dbReference type="FunFam" id="1.10.1420.10:FF:000003">
    <property type="entry name" value="DNA mismatch repair protein"/>
    <property type="match status" value="1"/>
</dbReference>
<keyword evidence="6" id="KW-0067">ATP-binding</keyword>
<dbReference type="SUPFAM" id="SSF48334">
    <property type="entry name" value="DNA repair protein MutS, domain III"/>
    <property type="match status" value="1"/>
</dbReference>
<dbReference type="GO" id="GO:0005634">
    <property type="term" value="C:nucleus"/>
    <property type="evidence" value="ECO:0000318"/>
    <property type="project" value="GO_Central"/>
</dbReference>
<dbReference type="GO" id="GO:0005524">
    <property type="term" value="F:ATP binding"/>
    <property type="evidence" value="ECO:0007669"/>
    <property type="project" value="UniProtKB-KW"/>
</dbReference>
<dbReference type="STRING" id="81824.A9VAZ2"/>
<sequence length="878" mass="98370">MEESGFCAAYERLPAKPATCIRFFDRGDYYTLHGDDALYAAKNIFKSQGVLKYYGAKKLPSCSMNQMLFETTIRDLLLQRRYRVEVFSSSGKSHQWAVTKKASPGNTQAFQDILYNSDLVQSSIVLAVTLQGSGNDQLVGVAFCDTAQASFGVCQFPDTAQFNNFEALLVQVGPKEVLLPSEQNNPLITKLSQISERYGAMVTPRRKADYQAKDVVQDLERLLKLAQDQKAAALPQVDEKAAMAALCCVIHYLDLLADDANTNKFRLSTFNFTQYMRLDSAAMRALNVFPAGPHSTKSHSLFGLLNHCKTLQGQRLLYQWLKQPLLDVNRIRERHDLETALKKMPDLSRLSKKFARQRARLQDVVSVYMAVKRLPDLIEHLQDFEGTHATLLHKQFLEDFTTLFEDFEKYLELVERTIDLEQADHQNYFIKPTFNEDMQKTREAIDTIEEEITSACEEAAEDLNLEYGKSLKCEQDAKSKQYLFRVTRAYDKLLRNNKAYTTIETQKNGIKFTNKRLSRLNEARQAQHDRYAEIQAEVAAKVIGIASGYEEPMEELNAVIAVLDVFLSLATASLRAPVPYVRPVMHAMGEGNITLKACRHPCLEVQDELAFIPNDVDLRREDGEFQIITGPNMGGKSTYIRQIGMAVLMAQIGCFVPANTAEIAVVDAVLARGISTFMAEMLETASILSAASRNSLIIVDELGRGTSTYDGFGLAWAISEHIAKTIGAFCLFATHFHELTALADELPSVVNLHVDALTSNNELTLLYKVKPGVCDQSFGIHVAEMVHFPAAVIEDAKRKAAELEDFENTGELGSTPDKKAKLEQREGEQLLSTFVDQVRSIQAEGLTPEQAFEKVAALRDKLAAHNNAYVRQRLGVRD</sequence>
<dbReference type="eggNOG" id="KOG0219">
    <property type="taxonomic scope" value="Eukaryota"/>
</dbReference>
<dbReference type="Proteomes" id="UP000001357">
    <property type="component" value="Unassembled WGS sequence"/>
</dbReference>
<dbReference type="Pfam" id="PF05188">
    <property type="entry name" value="MutS_II"/>
    <property type="match status" value="1"/>
</dbReference>
<evidence type="ECO:0000256" key="11">
    <source>
        <dbReference type="ARBA" id="ARBA00073545"/>
    </source>
</evidence>
<dbReference type="GO" id="GO:0032301">
    <property type="term" value="C:MutSalpha complex"/>
    <property type="evidence" value="ECO:0000318"/>
    <property type="project" value="GO_Central"/>
</dbReference>
<keyword evidence="9" id="KW-0539">Nucleus</keyword>
<organism evidence="14 15">
    <name type="scientific">Monosiga brevicollis</name>
    <name type="common">Choanoflagellate</name>
    <dbReference type="NCBI Taxonomy" id="81824"/>
    <lineage>
        <taxon>Eukaryota</taxon>
        <taxon>Choanoflagellata</taxon>
        <taxon>Craspedida</taxon>
        <taxon>Salpingoecidae</taxon>
        <taxon>Monosiga</taxon>
    </lineage>
</organism>
<dbReference type="GO" id="GO:0140664">
    <property type="term" value="F:ATP-dependent DNA damage sensor activity"/>
    <property type="evidence" value="ECO:0007669"/>
    <property type="project" value="InterPro"/>
</dbReference>
<dbReference type="Pfam" id="PF05192">
    <property type="entry name" value="MutS_III"/>
    <property type="match status" value="1"/>
</dbReference>
<evidence type="ECO:0000259" key="13">
    <source>
        <dbReference type="PROSITE" id="PS00486"/>
    </source>
</evidence>
<dbReference type="InterPro" id="IPR007861">
    <property type="entry name" value="DNA_mismatch_repair_MutS_clamp"/>
</dbReference>
<keyword evidence="5 12" id="KW-0227">DNA damage</keyword>
<dbReference type="InterPro" id="IPR036187">
    <property type="entry name" value="DNA_mismatch_repair_MutS_sf"/>
</dbReference>
<dbReference type="GO" id="GO:0030983">
    <property type="term" value="F:mismatched DNA binding"/>
    <property type="evidence" value="ECO:0000318"/>
    <property type="project" value="GO_Central"/>
</dbReference>
<dbReference type="FunFam" id="3.40.50.300:FF:000523">
    <property type="entry name" value="DNA mismatch repair protein"/>
    <property type="match status" value="1"/>
</dbReference>
<evidence type="ECO:0000313" key="14">
    <source>
        <dbReference type="EMBL" id="EDQ85301.1"/>
    </source>
</evidence>
<dbReference type="InterPro" id="IPR000432">
    <property type="entry name" value="DNA_mismatch_repair_MutS_C"/>
</dbReference>
<evidence type="ECO:0000256" key="9">
    <source>
        <dbReference type="ARBA" id="ARBA00023242"/>
    </source>
</evidence>
<dbReference type="InterPro" id="IPR016151">
    <property type="entry name" value="DNA_mismatch_repair_MutS_N"/>
</dbReference>
<evidence type="ECO:0000313" key="15">
    <source>
        <dbReference type="Proteomes" id="UP000001357"/>
    </source>
</evidence>
<dbReference type="GO" id="GO:0006312">
    <property type="term" value="P:mitotic recombination"/>
    <property type="evidence" value="ECO:0000318"/>
    <property type="project" value="GO_Central"/>
</dbReference>
<dbReference type="CDD" id="cd03285">
    <property type="entry name" value="ABC_MSH2_euk"/>
    <property type="match status" value="1"/>
</dbReference>
<dbReference type="PANTHER" id="PTHR11361">
    <property type="entry name" value="DNA MISMATCH REPAIR PROTEIN MUTS FAMILY MEMBER"/>
    <property type="match status" value="1"/>
</dbReference>
<evidence type="ECO:0000256" key="12">
    <source>
        <dbReference type="RuleBase" id="RU003756"/>
    </source>
</evidence>
<comment type="function">
    <text evidence="12">Component of the post-replicative DNA mismatch repair system (MMR).</text>
</comment>
<evidence type="ECO:0000256" key="8">
    <source>
        <dbReference type="ARBA" id="ARBA00023204"/>
    </source>
</evidence>
<keyword evidence="4 12" id="KW-0547">Nucleotide-binding</keyword>
<dbReference type="SMART" id="SM00533">
    <property type="entry name" value="MUTSd"/>
    <property type="match status" value="1"/>
</dbReference>
<accession>A9VAZ2</accession>
<dbReference type="Pfam" id="PF01624">
    <property type="entry name" value="MutS_I"/>
    <property type="match status" value="1"/>
</dbReference>
<dbReference type="Gene3D" id="3.30.420.110">
    <property type="entry name" value="MutS, connector domain"/>
    <property type="match status" value="1"/>
</dbReference>
<evidence type="ECO:0000256" key="10">
    <source>
        <dbReference type="ARBA" id="ARBA00029795"/>
    </source>
</evidence>
<dbReference type="InterPro" id="IPR036678">
    <property type="entry name" value="MutS_con_dom_sf"/>
</dbReference>
<dbReference type="PANTHER" id="PTHR11361:SF35">
    <property type="entry name" value="DNA MISMATCH REPAIR PROTEIN MSH2"/>
    <property type="match status" value="1"/>
</dbReference>
<keyword evidence="15" id="KW-1185">Reference proteome</keyword>
<evidence type="ECO:0000256" key="2">
    <source>
        <dbReference type="ARBA" id="ARBA00006271"/>
    </source>
</evidence>
<dbReference type="InterPro" id="IPR011184">
    <property type="entry name" value="DNA_mismatch_repair_Msh2"/>
</dbReference>
<dbReference type="PIRSF" id="PIRSF005813">
    <property type="entry name" value="MSH2"/>
    <property type="match status" value="1"/>
</dbReference>
<evidence type="ECO:0000256" key="5">
    <source>
        <dbReference type="ARBA" id="ARBA00022763"/>
    </source>
</evidence>
<dbReference type="GO" id="GO:0006298">
    <property type="term" value="P:mismatch repair"/>
    <property type="evidence" value="ECO:0000318"/>
    <property type="project" value="GO_Central"/>
</dbReference>
<dbReference type="OMA" id="LVRFPQK"/>
<comment type="subcellular location">
    <subcellularLocation>
        <location evidence="1">Nucleus</location>
    </subcellularLocation>
</comment>
<dbReference type="InterPro" id="IPR032642">
    <property type="entry name" value="Msh2_ATP-bd"/>
</dbReference>
<protein>
    <recommendedName>
        <fullName evidence="11">DNA mismatch repair protein MSH2</fullName>
    </recommendedName>
    <alternativeName>
        <fullName evidence="3">DNA mismatch repair protein Msh2</fullName>
    </alternativeName>
    <alternativeName>
        <fullName evidence="10">MutS protein homolog 2</fullName>
    </alternativeName>
</protein>
<comment type="similarity">
    <text evidence="2 12">Belongs to the DNA mismatch repair MutS family.</text>
</comment>
<dbReference type="InterPro" id="IPR045076">
    <property type="entry name" value="MutS"/>
</dbReference>
<proteinExistence type="inferred from homology"/>
<evidence type="ECO:0000256" key="3">
    <source>
        <dbReference type="ARBA" id="ARBA00019549"/>
    </source>
</evidence>
<dbReference type="InterPro" id="IPR007860">
    <property type="entry name" value="DNA_mmatch_repair_MutS_con_dom"/>
</dbReference>
<dbReference type="InterPro" id="IPR027417">
    <property type="entry name" value="P-loop_NTPase"/>
</dbReference>
<dbReference type="RefSeq" id="XP_001749922.1">
    <property type="nucleotide sequence ID" value="XM_001749870.1"/>
</dbReference>
<evidence type="ECO:0000256" key="1">
    <source>
        <dbReference type="ARBA" id="ARBA00004123"/>
    </source>
</evidence>
<evidence type="ECO:0000256" key="4">
    <source>
        <dbReference type="ARBA" id="ARBA00022741"/>
    </source>
</evidence>
<dbReference type="Pfam" id="PF05190">
    <property type="entry name" value="MutS_IV"/>
    <property type="match status" value="1"/>
</dbReference>
<evidence type="ECO:0000256" key="7">
    <source>
        <dbReference type="ARBA" id="ARBA00023125"/>
    </source>
</evidence>
<dbReference type="EMBL" id="CH991575">
    <property type="protein sequence ID" value="EDQ85301.1"/>
    <property type="molecule type" value="Genomic_DNA"/>
</dbReference>
<name>A9VAZ2_MONBE</name>
<dbReference type="GeneID" id="5895172"/>
<dbReference type="Pfam" id="PF00488">
    <property type="entry name" value="MutS_V"/>
    <property type="match status" value="1"/>
</dbReference>
<dbReference type="InterPro" id="IPR007695">
    <property type="entry name" value="DNA_mismatch_repair_MutS-lik_N"/>
</dbReference>
<feature type="domain" description="DNA mismatch repair proteins mutS family" evidence="13">
    <location>
        <begin position="695"/>
        <end position="711"/>
    </location>
</feature>
<reference evidence="14 15" key="1">
    <citation type="journal article" date="2008" name="Nature">
        <title>The genome of the choanoflagellate Monosiga brevicollis and the origin of metazoans.</title>
        <authorList>
            <consortium name="JGI Sequencing"/>
            <person name="King N."/>
            <person name="Westbrook M.J."/>
            <person name="Young S.L."/>
            <person name="Kuo A."/>
            <person name="Abedin M."/>
            <person name="Chapman J."/>
            <person name="Fairclough S."/>
            <person name="Hellsten U."/>
            <person name="Isogai Y."/>
            <person name="Letunic I."/>
            <person name="Marr M."/>
            <person name="Pincus D."/>
            <person name="Putnam N."/>
            <person name="Rokas A."/>
            <person name="Wright K.J."/>
            <person name="Zuzow R."/>
            <person name="Dirks W."/>
            <person name="Good M."/>
            <person name="Goodstein D."/>
            <person name="Lemons D."/>
            <person name="Li W."/>
            <person name="Lyons J.B."/>
            <person name="Morris A."/>
            <person name="Nichols S."/>
            <person name="Richter D.J."/>
            <person name="Salamov A."/>
            <person name="Bork P."/>
            <person name="Lim W.A."/>
            <person name="Manning G."/>
            <person name="Miller W.T."/>
            <person name="McGinnis W."/>
            <person name="Shapiro H."/>
            <person name="Tjian R."/>
            <person name="Grigoriev I.V."/>
            <person name="Rokhsar D."/>
        </authorList>
    </citation>
    <scope>NUCLEOTIDE SEQUENCE [LARGE SCALE GENOMIC DNA]</scope>
    <source>
        <strain evidence="15">MX1 / ATCC 50154</strain>
    </source>
</reference>
<gene>
    <name evidence="14" type="ORF">MONBRDRAFT_34327</name>
</gene>
<evidence type="ECO:0000256" key="6">
    <source>
        <dbReference type="ARBA" id="ARBA00022840"/>
    </source>
</evidence>
<dbReference type="FunFam" id="3.40.1170.10:FF:000003">
    <property type="entry name" value="DNA mismatch repair protein"/>
    <property type="match status" value="1"/>
</dbReference>
<dbReference type="SUPFAM" id="SSF52540">
    <property type="entry name" value="P-loop containing nucleoside triphosphate hydrolases"/>
    <property type="match status" value="1"/>
</dbReference>
<dbReference type="FunCoup" id="A9VAZ2">
    <property type="interactions" value="1397"/>
</dbReference>
<dbReference type="KEGG" id="mbr:MONBRDRAFT_34327"/>
<dbReference type="FunFam" id="3.30.420.110:FF:000002">
    <property type="entry name" value="DNA mismatch repair protein"/>
    <property type="match status" value="1"/>
</dbReference>